<dbReference type="Pfam" id="PF05360">
    <property type="entry name" value="YiaAB"/>
    <property type="match status" value="1"/>
</dbReference>
<dbReference type="GO" id="GO:0006974">
    <property type="term" value="P:DNA damage response"/>
    <property type="evidence" value="ECO:0007669"/>
    <property type="project" value="TreeGrafter"/>
</dbReference>
<feature type="transmembrane region" description="Helical" evidence="1">
    <location>
        <begin position="43"/>
        <end position="65"/>
    </location>
</feature>
<dbReference type="OrthoDB" id="3295178at2"/>
<organism evidence="3 4">
    <name type="scientific">Sediminitomix flava</name>
    <dbReference type="NCBI Taxonomy" id="379075"/>
    <lineage>
        <taxon>Bacteria</taxon>
        <taxon>Pseudomonadati</taxon>
        <taxon>Bacteroidota</taxon>
        <taxon>Cytophagia</taxon>
        <taxon>Cytophagales</taxon>
        <taxon>Flammeovirgaceae</taxon>
        <taxon>Sediminitomix</taxon>
    </lineage>
</organism>
<evidence type="ECO:0000259" key="2">
    <source>
        <dbReference type="Pfam" id="PF05360"/>
    </source>
</evidence>
<keyword evidence="4" id="KW-1185">Reference proteome</keyword>
<keyword evidence="1" id="KW-1133">Transmembrane helix</keyword>
<dbReference type="InterPro" id="IPR008024">
    <property type="entry name" value="YiaAB"/>
</dbReference>
<dbReference type="GO" id="GO:0005886">
    <property type="term" value="C:plasma membrane"/>
    <property type="evidence" value="ECO:0007669"/>
    <property type="project" value="TreeGrafter"/>
</dbReference>
<feature type="transmembrane region" description="Helical" evidence="1">
    <location>
        <begin position="14"/>
        <end position="37"/>
    </location>
</feature>
<accession>A0A315Z6J2</accession>
<protein>
    <recommendedName>
        <fullName evidence="2">YiaAB two helix domain-containing protein</fullName>
    </recommendedName>
</protein>
<keyword evidence="1" id="KW-0472">Membrane</keyword>
<sequence>MDTNNIYEGSNTKAFFNLAWISFGISFVGTMIGIYILEVSLPAKGFFLMSYLFSVSSCFTVAKVVRDKQEAERIIRKVEKAKTEKMINDYVSSEAN</sequence>
<evidence type="ECO:0000313" key="4">
    <source>
        <dbReference type="Proteomes" id="UP000245535"/>
    </source>
</evidence>
<dbReference type="Proteomes" id="UP000245535">
    <property type="component" value="Unassembled WGS sequence"/>
</dbReference>
<keyword evidence="1" id="KW-0812">Transmembrane</keyword>
<dbReference type="PANTHER" id="PTHR37290">
    <property type="entry name" value="INNER MEMBRANE PROTEIN YIAA-RELATED"/>
    <property type="match status" value="1"/>
</dbReference>
<feature type="domain" description="YiaAB two helix" evidence="2">
    <location>
        <begin position="15"/>
        <end position="67"/>
    </location>
</feature>
<evidence type="ECO:0000256" key="1">
    <source>
        <dbReference type="SAM" id="Phobius"/>
    </source>
</evidence>
<name>A0A315Z6J2_SEDFL</name>
<dbReference type="PANTHER" id="PTHR37290:SF1">
    <property type="entry name" value="INNER MEMBRANE PROTEIN YIAA"/>
    <property type="match status" value="1"/>
</dbReference>
<proteinExistence type="predicted"/>
<dbReference type="InterPro" id="IPR038972">
    <property type="entry name" value="YiaA-like"/>
</dbReference>
<dbReference type="EMBL" id="QGDO01000006">
    <property type="protein sequence ID" value="PWJ39274.1"/>
    <property type="molecule type" value="Genomic_DNA"/>
</dbReference>
<dbReference type="AlphaFoldDB" id="A0A315Z6J2"/>
<evidence type="ECO:0000313" key="3">
    <source>
        <dbReference type="EMBL" id="PWJ39274.1"/>
    </source>
</evidence>
<reference evidence="3 4" key="1">
    <citation type="submission" date="2018-03" db="EMBL/GenBank/DDBJ databases">
        <title>Genomic Encyclopedia of Archaeal and Bacterial Type Strains, Phase II (KMG-II): from individual species to whole genera.</title>
        <authorList>
            <person name="Goeker M."/>
        </authorList>
    </citation>
    <scope>NUCLEOTIDE SEQUENCE [LARGE SCALE GENOMIC DNA]</scope>
    <source>
        <strain evidence="3 4">DSM 28229</strain>
    </source>
</reference>
<gene>
    <name evidence="3" type="ORF">BC781_106175</name>
</gene>
<dbReference type="RefSeq" id="WP_109621160.1">
    <property type="nucleotide sequence ID" value="NZ_QGDO01000006.1"/>
</dbReference>
<comment type="caution">
    <text evidence="3">The sequence shown here is derived from an EMBL/GenBank/DDBJ whole genome shotgun (WGS) entry which is preliminary data.</text>
</comment>